<keyword evidence="11" id="KW-1185">Reference proteome</keyword>
<keyword evidence="3" id="KW-0997">Cell inner membrane</keyword>
<keyword evidence="2" id="KW-1003">Cell membrane</keyword>
<feature type="transmembrane region" description="Helical" evidence="8">
    <location>
        <begin position="78"/>
        <end position="97"/>
    </location>
</feature>
<sequence>MTIVIQTVGAFFAVVGFSGILEAPKKFRFWSGTAGAVCWFSYLMVLSYSSSKIFAAFLSSLAVAGFAHIAARKLKAPMTVFLIPGILPLVPGTSIYYSVYNIIQNNSAMYSYYLMETLQIAGAIALAVFLMDSFFKRMKQGRKKEGA</sequence>
<evidence type="ECO:0000313" key="11">
    <source>
        <dbReference type="Proteomes" id="UP000461768"/>
    </source>
</evidence>
<dbReference type="InterPro" id="IPR050539">
    <property type="entry name" value="ThrE_Dicarb/AminoAcid_Exp"/>
</dbReference>
<dbReference type="OrthoDB" id="9810047at2"/>
<dbReference type="AlphaFoldDB" id="A0A7V7QJ26"/>
<dbReference type="GO" id="GO:0015744">
    <property type="term" value="P:succinate transport"/>
    <property type="evidence" value="ECO:0007669"/>
    <property type="project" value="TreeGrafter"/>
</dbReference>
<evidence type="ECO:0000256" key="7">
    <source>
        <dbReference type="ARBA" id="ARBA00034125"/>
    </source>
</evidence>
<dbReference type="EMBL" id="WAGX01000007">
    <property type="protein sequence ID" value="KAB1435889.1"/>
    <property type="molecule type" value="Genomic_DNA"/>
</dbReference>
<proteinExistence type="inferred from homology"/>
<dbReference type="RefSeq" id="WP_151147582.1">
    <property type="nucleotide sequence ID" value="NZ_WAGX01000007.1"/>
</dbReference>
<dbReference type="Pfam" id="PF12821">
    <property type="entry name" value="ThrE_2"/>
    <property type="match status" value="1"/>
</dbReference>
<evidence type="ECO:0000256" key="4">
    <source>
        <dbReference type="ARBA" id="ARBA00022692"/>
    </source>
</evidence>
<dbReference type="PANTHER" id="PTHR34390:SF1">
    <property type="entry name" value="SUCCINATE TRANSPORTER SUBUNIT YJJB-RELATED"/>
    <property type="match status" value="1"/>
</dbReference>
<dbReference type="InterPro" id="IPR024528">
    <property type="entry name" value="ThrE_2"/>
</dbReference>
<dbReference type="PANTHER" id="PTHR34390">
    <property type="entry name" value="UPF0442 PROTEIN YJJB-RELATED"/>
    <property type="match status" value="1"/>
</dbReference>
<organism evidence="10 11">
    <name type="scientific">Candidatus Galacturonatibacter soehngenii</name>
    <dbReference type="NCBI Taxonomy" id="2307010"/>
    <lineage>
        <taxon>Bacteria</taxon>
        <taxon>Bacillati</taxon>
        <taxon>Bacillota</taxon>
        <taxon>Clostridia</taxon>
        <taxon>Lachnospirales</taxon>
        <taxon>Lachnospiraceae</taxon>
        <taxon>Candidatus Galacturonatibacter</taxon>
    </lineage>
</organism>
<keyword evidence="5 8" id="KW-1133">Transmembrane helix</keyword>
<comment type="caution">
    <text evidence="10">The sequence shown here is derived from an EMBL/GenBank/DDBJ whole genome shotgun (WGS) entry which is preliminary data.</text>
</comment>
<feature type="transmembrane region" description="Helical" evidence="8">
    <location>
        <begin position="117"/>
        <end position="135"/>
    </location>
</feature>
<gene>
    <name evidence="10" type="ORF">F7O84_16060</name>
</gene>
<keyword evidence="6 8" id="KW-0472">Membrane</keyword>
<evidence type="ECO:0000256" key="8">
    <source>
        <dbReference type="SAM" id="Phobius"/>
    </source>
</evidence>
<evidence type="ECO:0000256" key="2">
    <source>
        <dbReference type="ARBA" id="ARBA00022475"/>
    </source>
</evidence>
<evidence type="ECO:0000256" key="6">
    <source>
        <dbReference type="ARBA" id="ARBA00023136"/>
    </source>
</evidence>
<reference evidence="10 11" key="2">
    <citation type="submission" date="2020-02" db="EMBL/GenBank/DDBJ databases">
        <title>Candidatus Galacturonibacter soehngenii shows hetero-acetogenic catabolism of galacturonic acid but lacks a canonical carbon monoxide dehydrogenase/acetyl-CoA synthase complex.</title>
        <authorList>
            <person name="Diender M."/>
            <person name="Stouten G.R."/>
            <person name="Petersen J.F."/>
            <person name="Nielsen P.H."/>
            <person name="Dueholm M.S."/>
            <person name="Pronk J.T."/>
            <person name="Van Loosdrecht M.C.M."/>
        </authorList>
    </citation>
    <scope>NUCLEOTIDE SEQUENCE [LARGE SCALE GENOMIC DNA]</scope>
    <source>
        <strain evidence="10">GalUA</strain>
    </source>
</reference>
<keyword evidence="4 8" id="KW-0812">Transmembrane</keyword>
<name>A0A7V7QJ26_9FIRM</name>
<dbReference type="GO" id="GO:0005886">
    <property type="term" value="C:plasma membrane"/>
    <property type="evidence" value="ECO:0007669"/>
    <property type="project" value="UniProtKB-SubCell"/>
</dbReference>
<evidence type="ECO:0000313" key="10">
    <source>
        <dbReference type="EMBL" id="KAB1435889.1"/>
    </source>
</evidence>
<comment type="subcellular location">
    <subcellularLocation>
        <location evidence="1">Cell membrane</location>
        <topology evidence="1">Multi-pass membrane protein</topology>
    </subcellularLocation>
</comment>
<dbReference type="Proteomes" id="UP000461768">
    <property type="component" value="Unassembled WGS sequence"/>
</dbReference>
<comment type="similarity">
    <text evidence="7">Belongs to the ThrE exporter (TC 2.A.79) family.</text>
</comment>
<evidence type="ECO:0000256" key="3">
    <source>
        <dbReference type="ARBA" id="ARBA00022519"/>
    </source>
</evidence>
<feature type="domain" description="Threonine/Serine exporter ThrE" evidence="9">
    <location>
        <begin position="6"/>
        <end position="133"/>
    </location>
</feature>
<evidence type="ECO:0000259" key="9">
    <source>
        <dbReference type="Pfam" id="PF12821"/>
    </source>
</evidence>
<evidence type="ECO:0000256" key="1">
    <source>
        <dbReference type="ARBA" id="ARBA00004651"/>
    </source>
</evidence>
<protein>
    <submittedName>
        <fullName evidence="10">Threonine/serine exporter</fullName>
    </submittedName>
</protein>
<evidence type="ECO:0000256" key="5">
    <source>
        <dbReference type="ARBA" id="ARBA00022989"/>
    </source>
</evidence>
<feature type="transmembrane region" description="Helical" evidence="8">
    <location>
        <begin position="53"/>
        <end position="71"/>
    </location>
</feature>
<reference evidence="10 11" key="1">
    <citation type="submission" date="2019-09" db="EMBL/GenBank/DDBJ databases">
        <authorList>
            <person name="Valk L.C."/>
        </authorList>
    </citation>
    <scope>NUCLEOTIDE SEQUENCE [LARGE SCALE GENOMIC DNA]</scope>
    <source>
        <strain evidence="10">GalUA</strain>
    </source>
</reference>
<feature type="transmembrane region" description="Helical" evidence="8">
    <location>
        <begin position="27"/>
        <end position="47"/>
    </location>
</feature>
<accession>A0A7V7QJ26</accession>